<dbReference type="SUPFAM" id="SSF53474">
    <property type="entry name" value="alpha/beta-Hydrolases"/>
    <property type="match status" value="1"/>
</dbReference>
<dbReference type="GO" id="GO:0016787">
    <property type="term" value="F:hydrolase activity"/>
    <property type="evidence" value="ECO:0007669"/>
    <property type="project" value="UniProtKB-KW"/>
</dbReference>
<dbReference type="EMBL" id="JAMQON010000002">
    <property type="protein sequence ID" value="MDS0259396.1"/>
    <property type="molecule type" value="Genomic_DNA"/>
</dbReference>
<name>A0ABU2FC22_9EURY</name>
<keyword evidence="1 3" id="KW-0378">Hydrolase</keyword>
<dbReference type="Proteomes" id="UP001259659">
    <property type="component" value="Unassembled WGS sequence"/>
</dbReference>
<evidence type="ECO:0000256" key="1">
    <source>
        <dbReference type="ARBA" id="ARBA00022801"/>
    </source>
</evidence>
<dbReference type="Pfam" id="PF00561">
    <property type="entry name" value="Abhydrolase_1"/>
    <property type="match status" value="1"/>
</dbReference>
<dbReference type="Gene3D" id="3.40.50.1820">
    <property type="entry name" value="alpha/beta hydrolase"/>
    <property type="match status" value="1"/>
</dbReference>
<evidence type="ECO:0000313" key="4">
    <source>
        <dbReference type="Proteomes" id="UP001259659"/>
    </source>
</evidence>
<proteinExistence type="predicted"/>
<dbReference type="InterPro" id="IPR029058">
    <property type="entry name" value="AB_hydrolase_fold"/>
</dbReference>
<gene>
    <name evidence="3" type="ORF">NDI56_08330</name>
</gene>
<protein>
    <submittedName>
        <fullName evidence="3">Alpha/beta fold hydrolase</fullName>
    </submittedName>
</protein>
<dbReference type="InterPro" id="IPR000073">
    <property type="entry name" value="AB_hydrolase_1"/>
</dbReference>
<keyword evidence="4" id="KW-1185">Reference proteome</keyword>
<comment type="caution">
    <text evidence="3">The sequence shown here is derived from an EMBL/GenBank/DDBJ whole genome shotgun (WGS) entry which is preliminary data.</text>
</comment>
<dbReference type="InterPro" id="IPR000639">
    <property type="entry name" value="Epox_hydrolase-like"/>
</dbReference>
<reference evidence="3 4" key="1">
    <citation type="submission" date="2022-06" db="EMBL/GenBank/DDBJ databases">
        <title>Haloarcula sp. a new haloarchaeum isolate from saline soil.</title>
        <authorList>
            <person name="Strakova D."/>
            <person name="Galisteo C."/>
            <person name="Sanchez-Porro C."/>
            <person name="Ventosa A."/>
        </authorList>
    </citation>
    <scope>NUCLEOTIDE SEQUENCE [LARGE SCALE GENOMIC DNA]</scope>
    <source>
        <strain evidence="3 4">S1CR25-12</strain>
    </source>
</reference>
<dbReference type="PRINTS" id="PR00412">
    <property type="entry name" value="EPOXHYDRLASE"/>
</dbReference>
<organism evidence="3 4">
    <name type="scientific">Haloarcula saliterrae</name>
    <dbReference type="NCBI Taxonomy" id="2950534"/>
    <lineage>
        <taxon>Archaea</taxon>
        <taxon>Methanobacteriati</taxon>
        <taxon>Methanobacteriota</taxon>
        <taxon>Stenosarchaea group</taxon>
        <taxon>Halobacteria</taxon>
        <taxon>Halobacteriales</taxon>
        <taxon>Haloarculaceae</taxon>
        <taxon>Haloarcula</taxon>
    </lineage>
</organism>
<evidence type="ECO:0000313" key="3">
    <source>
        <dbReference type="EMBL" id="MDS0259396.1"/>
    </source>
</evidence>
<accession>A0ABU2FC22</accession>
<sequence length="96" mass="10596">MSITNTLPDTDASLLPDTDVESTYREVNNVQLHVVAAGDPDAPLVVLLHGYPDFWYGWRDQIRSLVQAGFRVVVPDQRGCNLSALPTASMRIASRN</sequence>
<feature type="domain" description="AB hydrolase-1" evidence="2">
    <location>
        <begin position="43"/>
        <end position="83"/>
    </location>
</feature>
<dbReference type="PANTHER" id="PTHR43329">
    <property type="entry name" value="EPOXIDE HYDROLASE"/>
    <property type="match status" value="1"/>
</dbReference>
<evidence type="ECO:0000259" key="2">
    <source>
        <dbReference type="Pfam" id="PF00561"/>
    </source>
</evidence>